<evidence type="ECO:0000313" key="2">
    <source>
        <dbReference type="Proteomes" id="UP000624701"/>
    </source>
</evidence>
<name>A0ABQ2C221_9FLAO</name>
<organism evidence="1 2">
    <name type="scientific">Winogradskyella haliclonae</name>
    <dbReference type="NCBI Taxonomy" id="2048558"/>
    <lineage>
        <taxon>Bacteria</taxon>
        <taxon>Pseudomonadati</taxon>
        <taxon>Bacteroidota</taxon>
        <taxon>Flavobacteriia</taxon>
        <taxon>Flavobacteriales</taxon>
        <taxon>Flavobacteriaceae</taxon>
        <taxon>Winogradskyella</taxon>
    </lineage>
</organism>
<dbReference type="Proteomes" id="UP000624701">
    <property type="component" value="Unassembled WGS sequence"/>
</dbReference>
<dbReference type="RefSeq" id="WP_188375009.1">
    <property type="nucleotide sequence ID" value="NZ_BMDQ01000003.1"/>
</dbReference>
<accession>A0ABQ2C221</accession>
<comment type="caution">
    <text evidence="1">The sequence shown here is derived from an EMBL/GenBank/DDBJ whole genome shotgun (WGS) entry which is preliminary data.</text>
</comment>
<gene>
    <name evidence="1" type="ORF">GCM10011444_24170</name>
</gene>
<protein>
    <recommendedName>
        <fullName evidence="3">TfoX N-terminal domain-containing protein</fullName>
    </recommendedName>
</protein>
<sequence>MWEEKLKYFDKLVDQCDRFERKGKKMIYTSANGYMFALLNKAGEIGFRLPKPVATKFMEEHNTGPYYSYGAKMKDYVLVPESLYDNEKLLVDFLNQSYDFVMSLPKK</sequence>
<keyword evidence="2" id="KW-1185">Reference proteome</keyword>
<evidence type="ECO:0008006" key="3">
    <source>
        <dbReference type="Google" id="ProtNLM"/>
    </source>
</evidence>
<proteinExistence type="predicted"/>
<dbReference type="EMBL" id="BMDQ01000003">
    <property type="protein sequence ID" value="GGI58108.1"/>
    <property type="molecule type" value="Genomic_DNA"/>
</dbReference>
<dbReference type="SUPFAM" id="SSF159894">
    <property type="entry name" value="YgaC/TfoX-N like"/>
    <property type="match status" value="1"/>
</dbReference>
<evidence type="ECO:0000313" key="1">
    <source>
        <dbReference type="EMBL" id="GGI58108.1"/>
    </source>
</evidence>
<reference evidence="2" key="1">
    <citation type="journal article" date="2019" name="Int. J. Syst. Evol. Microbiol.">
        <title>The Global Catalogue of Microorganisms (GCM) 10K type strain sequencing project: providing services to taxonomists for standard genome sequencing and annotation.</title>
        <authorList>
            <consortium name="The Broad Institute Genomics Platform"/>
            <consortium name="The Broad Institute Genome Sequencing Center for Infectious Disease"/>
            <person name="Wu L."/>
            <person name="Ma J."/>
        </authorList>
    </citation>
    <scope>NUCLEOTIDE SEQUENCE [LARGE SCALE GENOMIC DNA]</scope>
    <source>
        <strain evidence="2">CCM 8681</strain>
    </source>
</reference>
<dbReference type="Gene3D" id="3.30.1460.30">
    <property type="entry name" value="YgaC/TfoX-N like chaperone"/>
    <property type="match status" value="1"/>
</dbReference>